<evidence type="ECO:0000313" key="2">
    <source>
        <dbReference type="EMBL" id="GFO95260.1"/>
    </source>
</evidence>
<feature type="region of interest" description="Disordered" evidence="1">
    <location>
        <begin position="1"/>
        <end position="23"/>
    </location>
</feature>
<gene>
    <name evidence="2" type="ORF">COEU31_23060</name>
</gene>
<evidence type="ECO:0000313" key="3">
    <source>
        <dbReference type="Proteomes" id="UP000660047"/>
    </source>
</evidence>
<dbReference type="AlphaFoldDB" id="A0AAI9K5Q8"/>
<proteinExistence type="predicted"/>
<dbReference type="EMBL" id="BLYL01000015">
    <property type="protein sequence ID" value="GFO95260.1"/>
    <property type="molecule type" value="Genomic_DNA"/>
</dbReference>
<accession>A0AAI9K5Q8</accession>
<organism evidence="2 3">
    <name type="scientific">Coprococcus eutactus</name>
    <dbReference type="NCBI Taxonomy" id="33043"/>
    <lineage>
        <taxon>Bacteria</taxon>
        <taxon>Bacillati</taxon>
        <taxon>Bacillota</taxon>
        <taxon>Clostridia</taxon>
        <taxon>Lachnospirales</taxon>
        <taxon>Lachnospiraceae</taxon>
        <taxon>Coprococcus</taxon>
    </lineage>
</organism>
<name>A0AAI9K5Q8_9FIRM</name>
<dbReference type="Proteomes" id="UP000660047">
    <property type="component" value="Unassembled WGS sequence"/>
</dbReference>
<protein>
    <submittedName>
        <fullName evidence="2">Uncharacterized protein</fullName>
    </submittedName>
</protein>
<reference evidence="2" key="1">
    <citation type="submission" date="2020-06" db="EMBL/GenBank/DDBJ databases">
        <title>Characterization of fructooligosaccharide metabolism and fructooligosaccharide-degrading enzymes in human commensal butyrate producers.</title>
        <authorList>
            <person name="Tanno H."/>
            <person name="Fujii T."/>
            <person name="Hirano K."/>
            <person name="Maeno S."/>
            <person name="Tonozuka T."/>
            <person name="Sakamoto M."/>
            <person name="Ohkuma M."/>
            <person name="Tochio T."/>
            <person name="Endo A."/>
        </authorList>
    </citation>
    <scope>NUCLEOTIDE SEQUENCE</scope>
    <source>
        <strain evidence="2">JCM 31265</strain>
    </source>
</reference>
<comment type="caution">
    <text evidence="2">The sequence shown here is derived from an EMBL/GenBank/DDBJ whole genome shotgun (WGS) entry which is preliminary data.</text>
</comment>
<sequence>MRADICRNTSGTDPGRTRKERDGMNVLRADDKNTLFSQEKICRRRTYIVETLEKNASFYLLAKMG</sequence>
<evidence type="ECO:0000256" key="1">
    <source>
        <dbReference type="SAM" id="MobiDB-lite"/>
    </source>
</evidence>